<dbReference type="InterPro" id="IPR051279">
    <property type="entry name" value="PP1-Reg/Actin-Interact_Protein"/>
</dbReference>
<protein>
    <submittedName>
        <fullName evidence="3">NACHT, LRR and PYD domains-containing protein 12</fullName>
    </submittedName>
</protein>
<feature type="region of interest" description="Disordered" evidence="1">
    <location>
        <begin position="1"/>
        <end position="44"/>
    </location>
</feature>
<sequence length="1155" mass="128153">MDLLRKKRHSSSALSSESVTVVDTPTDSSTGASSPNSSSHDLKGDFFNTIVPKAIRSISRGSASHSPSLKGAPTSGTPRKLLKSHTRVASYESVHRRGSATSEEYGLISRASTSLSLSSSSSIDWRAQHVERAGGLEADPQHLRSKPAFVVITQDFVIKFKCKQDAVTAFPQLGPRPARDSIGPPPDPVLIIPLHMVVAVFHAESSRPAFGLEVWWKAPFPSVSFCSTQFFFALPQEREDHMKCILIQAKARCNEYRNVSYIPLEVETRIKMVFEKEDPSYQGSKPEIFPVVLRTPRDDGVSKSAEKIKKAQDGFSWYLAVCGNLCLFVEVGKGSELQGAVDMKHQIFGLVSLDYFRANWATHEERFVLYFRVPFMPAVSLDLASRFYRQIAMTFMRADKTLKPCWPHLWQSLEVFDIQGLPEQQFIVPREDFGGLKRTLDAYLAAYRVPSVDWEINWKTLCAPEFRLLPPNTGSYSNLQLLAVFRALRYNDYFNSISLRDINLTGLRDKVDVAGRVNVPYLNRSCVALDDTLSDAIRYGTILQQEIHALAFCSENIRQLDFTNCLSEIPGHTRAVGQASVESQLLSPILNLLQIKLTKCNRLLLGGNPLGTADLKDLLETLCADSVDIQALDISRCRLIDSDLRDVFWALFQQGRSLQWIDVSGNLGRIHANIVRDLSHAVVNLKRLNVSGILMGAIEGPLLPPDVLDRWEHLEELDLSQFKVNDETIAALVEYFSKKPLPSGAQAPGPRHRRLVLNNCGITGRQAAGLVRATAEHDNVHVYLNGNPLATGIDELIQAIALTKGPAGLHLDMIELDEDNDYVRLIKALTMNKGISYLSLVGTAPTPSPNQPCSLETCEALEQFFATNKSVRFLDLSGYSGRLDEGQLGKGFGRSLRGLASNTTITHLRIRNQNLHDDVGTLGSVVRENSSLLMVDCQDNCWNLTSLQYLVKSLQANQTIVDFPFTSEEHGRIWRRILNDMRRPSLPQNKASQKAQEQILKTTLEKSADELREFLQRNIAQLEAATGRAIDFDDSTETGGEPGWPSLELKGAGGVMSPLVSPSQVYATHRPTVKSSSLGLDTSVIAPYHVHQGETALESPTEGNSPMSETPVTPELRMPGTPPELRVGKTLDMGEDWQKVFTRFSLGGLDTHEEE</sequence>
<evidence type="ECO:0000313" key="3">
    <source>
        <dbReference type="EMBL" id="KAJ9151865.1"/>
    </source>
</evidence>
<dbReference type="InterPro" id="IPR032675">
    <property type="entry name" value="LRR_dom_sf"/>
</dbReference>
<comment type="caution">
    <text evidence="3">The sequence shown here is derived from an EMBL/GenBank/DDBJ whole genome shotgun (WGS) entry which is preliminary data.</text>
</comment>
<keyword evidence="4" id="KW-1185">Reference proteome</keyword>
<feature type="region of interest" description="Disordered" evidence="1">
    <location>
        <begin position="58"/>
        <end position="84"/>
    </location>
</feature>
<dbReference type="AlphaFoldDB" id="A0AA38S9F3"/>
<evidence type="ECO:0000256" key="1">
    <source>
        <dbReference type="SAM" id="MobiDB-lite"/>
    </source>
</evidence>
<feature type="domain" description="LRR-containing protein second PH" evidence="2">
    <location>
        <begin position="268"/>
        <end position="409"/>
    </location>
</feature>
<dbReference type="SUPFAM" id="SSF52047">
    <property type="entry name" value="RNI-like"/>
    <property type="match status" value="1"/>
</dbReference>
<gene>
    <name evidence="3" type="ORF">NKR23_g2870</name>
</gene>
<evidence type="ECO:0000259" key="2">
    <source>
        <dbReference type="Pfam" id="PF25353"/>
    </source>
</evidence>
<feature type="compositionally biased region" description="Basic residues" evidence="1">
    <location>
        <begin position="1"/>
        <end position="10"/>
    </location>
</feature>
<dbReference type="Pfam" id="PF25353">
    <property type="entry name" value="PH_2nd_LRR"/>
    <property type="match status" value="1"/>
</dbReference>
<dbReference type="InterPro" id="IPR057334">
    <property type="entry name" value="PH_2nd_LRR"/>
</dbReference>
<name>A0AA38S9F3_9PEZI</name>
<organism evidence="3 4">
    <name type="scientific">Pleurostoma richardsiae</name>
    <dbReference type="NCBI Taxonomy" id="41990"/>
    <lineage>
        <taxon>Eukaryota</taxon>
        <taxon>Fungi</taxon>
        <taxon>Dikarya</taxon>
        <taxon>Ascomycota</taxon>
        <taxon>Pezizomycotina</taxon>
        <taxon>Sordariomycetes</taxon>
        <taxon>Sordariomycetidae</taxon>
        <taxon>Calosphaeriales</taxon>
        <taxon>Pleurostomataceae</taxon>
        <taxon>Pleurostoma</taxon>
    </lineage>
</organism>
<feature type="compositionally biased region" description="Low complexity" evidence="1">
    <location>
        <begin position="11"/>
        <end position="39"/>
    </location>
</feature>
<feature type="compositionally biased region" description="Polar residues" evidence="1">
    <location>
        <begin position="1101"/>
        <end position="1111"/>
    </location>
</feature>
<dbReference type="Proteomes" id="UP001174694">
    <property type="component" value="Unassembled WGS sequence"/>
</dbReference>
<feature type="region of interest" description="Disordered" evidence="1">
    <location>
        <begin position="1094"/>
        <end position="1126"/>
    </location>
</feature>
<dbReference type="EMBL" id="JANBVO010000005">
    <property type="protein sequence ID" value="KAJ9151865.1"/>
    <property type="molecule type" value="Genomic_DNA"/>
</dbReference>
<evidence type="ECO:0000313" key="4">
    <source>
        <dbReference type="Proteomes" id="UP001174694"/>
    </source>
</evidence>
<accession>A0AA38S9F3</accession>
<reference evidence="3" key="1">
    <citation type="submission" date="2022-07" db="EMBL/GenBank/DDBJ databases">
        <title>Fungi with potential for degradation of polypropylene.</title>
        <authorList>
            <person name="Gostincar C."/>
        </authorList>
    </citation>
    <scope>NUCLEOTIDE SEQUENCE</scope>
    <source>
        <strain evidence="3">EXF-13308</strain>
    </source>
</reference>
<proteinExistence type="predicted"/>
<dbReference type="Gene3D" id="3.80.10.10">
    <property type="entry name" value="Ribonuclease Inhibitor"/>
    <property type="match status" value="1"/>
</dbReference>
<dbReference type="PANTHER" id="PTHR24112">
    <property type="entry name" value="LEUCINE-RICH REPEAT, ISOFORM F-RELATED"/>
    <property type="match status" value="1"/>
</dbReference>